<dbReference type="Gene3D" id="2.40.40.10">
    <property type="entry name" value="RlpA-like domain"/>
    <property type="match status" value="1"/>
</dbReference>
<feature type="domain" description="LysM" evidence="3">
    <location>
        <begin position="72"/>
        <end position="115"/>
    </location>
</feature>
<dbReference type="InterPro" id="IPR010611">
    <property type="entry name" value="3D_dom"/>
</dbReference>
<dbReference type="InterPro" id="IPR036779">
    <property type="entry name" value="LysM_dom_sf"/>
</dbReference>
<dbReference type="AlphaFoldDB" id="A0A1H7Z3Z8"/>
<dbReference type="GO" id="GO:0019867">
    <property type="term" value="C:outer membrane"/>
    <property type="evidence" value="ECO:0007669"/>
    <property type="project" value="InterPro"/>
</dbReference>
<evidence type="ECO:0000256" key="2">
    <source>
        <dbReference type="SAM" id="SignalP"/>
    </source>
</evidence>
<proteinExistence type="predicted"/>
<dbReference type="Proteomes" id="UP000198553">
    <property type="component" value="Unassembled WGS sequence"/>
</dbReference>
<evidence type="ECO:0000313" key="4">
    <source>
        <dbReference type="EMBL" id="SEM52288.1"/>
    </source>
</evidence>
<protein>
    <submittedName>
        <fullName evidence="4">3D (Asp-Asp-Asp) domain-containing protein</fullName>
    </submittedName>
</protein>
<dbReference type="PROSITE" id="PS51782">
    <property type="entry name" value="LYSM"/>
    <property type="match status" value="2"/>
</dbReference>
<dbReference type="Gene3D" id="3.10.350.10">
    <property type="entry name" value="LysM domain"/>
    <property type="match status" value="2"/>
</dbReference>
<dbReference type="PANTHER" id="PTHR39160:SF4">
    <property type="entry name" value="RESUSCITATION-PROMOTING FACTOR RPFB"/>
    <property type="match status" value="1"/>
</dbReference>
<dbReference type="GO" id="GO:0004553">
    <property type="term" value="F:hydrolase activity, hydrolyzing O-glycosyl compounds"/>
    <property type="evidence" value="ECO:0007669"/>
    <property type="project" value="InterPro"/>
</dbReference>
<name>A0A1H7Z3Z8_9BACI</name>
<organism evidence="4 5">
    <name type="scientific">Mesobacillus persicus</name>
    <dbReference type="NCBI Taxonomy" id="930146"/>
    <lineage>
        <taxon>Bacteria</taxon>
        <taxon>Bacillati</taxon>
        <taxon>Bacillota</taxon>
        <taxon>Bacilli</taxon>
        <taxon>Bacillales</taxon>
        <taxon>Bacillaceae</taxon>
        <taxon>Mesobacillus</taxon>
    </lineage>
</organism>
<evidence type="ECO:0000313" key="5">
    <source>
        <dbReference type="Proteomes" id="UP000198553"/>
    </source>
</evidence>
<dbReference type="OrthoDB" id="9798935at2"/>
<gene>
    <name evidence="4" type="ORF">SAMN05192533_103234</name>
</gene>
<accession>A0A1H7Z3Z8</accession>
<dbReference type="STRING" id="930146.SAMN05192533_103234"/>
<dbReference type="InterPro" id="IPR036908">
    <property type="entry name" value="RlpA-like_sf"/>
</dbReference>
<evidence type="ECO:0000256" key="1">
    <source>
        <dbReference type="ARBA" id="ARBA00022729"/>
    </source>
</evidence>
<dbReference type="InterPro" id="IPR051933">
    <property type="entry name" value="Resuscitation_pf_RpfB"/>
</dbReference>
<dbReference type="SMART" id="SM00257">
    <property type="entry name" value="LysM"/>
    <property type="match status" value="2"/>
</dbReference>
<evidence type="ECO:0000259" key="3">
    <source>
        <dbReference type="PROSITE" id="PS51782"/>
    </source>
</evidence>
<dbReference type="Pfam" id="PF06725">
    <property type="entry name" value="3D"/>
    <property type="match status" value="1"/>
</dbReference>
<dbReference type="SUPFAM" id="SSF50685">
    <property type="entry name" value="Barwin-like endoglucanases"/>
    <property type="match status" value="1"/>
</dbReference>
<dbReference type="CDD" id="cd22786">
    <property type="entry name" value="DPBB_YuiC-like"/>
    <property type="match status" value="1"/>
</dbReference>
<dbReference type="Pfam" id="PF01476">
    <property type="entry name" value="LysM"/>
    <property type="match status" value="2"/>
</dbReference>
<dbReference type="InterPro" id="IPR018392">
    <property type="entry name" value="LysM"/>
</dbReference>
<keyword evidence="5" id="KW-1185">Reference proteome</keyword>
<sequence length="311" mass="34779">MKRKILSLIAAAAIYIPAASIVQAEEITIQKGDTLWDLSRKYGVSIDSLKQWNSLSDDLIYAYDSLEVSPSENFLVEKGDTLWDISRSYGVTVRDLKNWNDLESNLIHPNLDLTVYTSEKDAIETKTDNDNKKDISEDFKSERMEEEIKTDLKTNEVTKKNPETEEIIEVQEENVKVEKNKAVKEVVKQELPERKENIEEKTETVSAEPKKVEPSGKELTVTATAYTAECKGCIGITKTGVNLKENPDAKVIAVDPSVIPLGSKVHVEGYGYATAEDIGGAIKGNKIDVFIPEQDDALEWGRKEVKLTIVE</sequence>
<dbReference type="RefSeq" id="WP_090742401.1">
    <property type="nucleotide sequence ID" value="NZ_FOBW01000003.1"/>
</dbReference>
<reference evidence="5" key="1">
    <citation type="submission" date="2016-10" db="EMBL/GenBank/DDBJ databases">
        <authorList>
            <person name="Varghese N."/>
            <person name="Submissions S."/>
        </authorList>
    </citation>
    <scope>NUCLEOTIDE SEQUENCE [LARGE SCALE GENOMIC DNA]</scope>
    <source>
        <strain evidence="5">B48,IBRC-M 10115,DSM 25386,CECT 8001</strain>
    </source>
</reference>
<dbReference type="SUPFAM" id="SSF54106">
    <property type="entry name" value="LysM domain"/>
    <property type="match status" value="2"/>
</dbReference>
<feature type="signal peptide" evidence="2">
    <location>
        <begin position="1"/>
        <end position="24"/>
    </location>
</feature>
<dbReference type="CDD" id="cd00118">
    <property type="entry name" value="LysM"/>
    <property type="match status" value="2"/>
</dbReference>
<keyword evidence="1 2" id="KW-0732">Signal</keyword>
<feature type="chain" id="PRO_5011662987" evidence="2">
    <location>
        <begin position="25"/>
        <end position="311"/>
    </location>
</feature>
<feature type="domain" description="LysM" evidence="3">
    <location>
        <begin position="25"/>
        <end position="68"/>
    </location>
</feature>
<dbReference type="GO" id="GO:0009254">
    <property type="term" value="P:peptidoglycan turnover"/>
    <property type="evidence" value="ECO:0007669"/>
    <property type="project" value="InterPro"/>
</dbReference>
<dbReference type="EMBL" id="FOBW01000003">
    <property type="protein sequence ID" value="SEM52288.1"/>
    <property type="molecule type" value="Genomic_DNA"/>
</dbReference>
<dbReference type="PANTHER" id="PTHR39160">
    <property type="entry name" value="CELL WALL-BINDING PROTEIN YOCH"/>
    <property type="match status" value="1"/>
</dbReference>